<feature type="transmembrane region" description="Helical" evidence="2">
    <location>
        <begin position="155"/>
        <end position="183"/>
    </location>
</feature>
<keyword evidence="2" id="KW-0472">Membrane</keyword>
<organism evidence="3 4">
    <name type="scientific">Coprinellus micaceus</name>
    <name type="common">Glistening ink-cap mushroom</name>
    <name type="synonym">Coprinus micaceus</name>
    <dbReference type="NCBI Taxonomy" id="71717"/>
    <lineage>
        <taxon>Eukaryota</taxon>
        <taxon>Fungi</taxon>
        <taxon>Dikarya</taxon>
        <taxon>Basidiomycota</taxon>
        <taxon>Agaricomycotina</taxon>
        <taxon>Agaricomycetes</taxon>
        <taxon>Agaricomycetidae</taxon>
        <taxon>Agaricales</taxon>
        <taxon>Agaricineae</taxon>
        <taxon>Psathyrellaceae</taxon>
        <taxon>Coprinellus</taxon>
    </lineage>
</organism>
<dbReference type="EMBL" id="QPFP01000012">
    <property type="protein sequence ID" value="TEB33645.1"/>
    <property type="molecule type" value="Genomic_DNA"/>
</dbReference>
<gene>
    <name evidence="3" type="ORF">FA13DRAFT_1730692</name>
</gene>
<proteinExistence type="predicted"/>
<protein>
    <submittedName>
        <fullName evidence="3">Uncharacterized protein</fullName>
    </submittedName>
</protein>
<evidence type="ECO:0000256" key="2">
    <source>
        <dbReference type="SAM" id="Phobius"/>
    </source>
</evidence>
<feature type="compositionally biased region" description="Polar residues" evidence="1">
    <location>
        <begin position="296"/>
        <end position="309"/>
    </location>
</feature>
<comment type="caution">
    <text evidence="3">The sequence shown here is derived from an EMBL/GenBank/DDBJ whole genome shotgun (WGS) entry which is preliminary data.</text>
</comment>
<feature type="transmembrane region" description="Helical" evidence="2">
    <location>
        <begin position="246"/>
        <end position="267"/>
    </location>
</feature>
<keyword evidence="2" id="KW-0812">Transmembrane</keyword>
<feature type="transmembrane region" description="Helical" evidence="2">
    <location>
        <begin position="109"/>
        <end position="130"/>
    </location>
</feature>
<accession>A0A4Y7THI6</accession>
<reference evidence="3 4" key="1">
    <citation type="journal article" date="2019" name="Nat. Ecol. Evol.">
        <title>Megaphylogeny resolves global patterns of mushroom evolution.</title>
        <authorList>
            <person name="Varga T."/>
            <person name="Krizsan K."/>
            <person name="Foldi C."/>
            <person name="Dima B."/>
            <person name="Sanchez-Garcia M."/>
            <person name="Sanchez-Ramirez S."/>
            <person name="Szollosi G.J."/>
            <person name="Szarkandi J.G."/>
            <person name="Papp V."/>
            <person name="Albert L."/>
            <person name="Andreopoulos W."/>
            <person name="Angelini C."/>
            <person name="Antonin V."/>
            <person name="Barry K.W."/>
            <person name="Bougher N.L."/>
            <person name="Buchanan P."/>
            <person name="Buyck B."/>
            <person name="Bense V."/>
            <person name="Catcheside P."/>
            <person name="Chovatia M."/>
            <person name="Cooper J."/>
            <person name="Damon W."/>
            <person name="Desjardin D."/>
            <person name="Finy P."/>
            <person name="Geml J."/>
            <person name="Haridas S."/>
            <person name="Hughes K."/>
            <person name="Justo A."/>
            <person name="Karasinski D."/>
            <person name="Kautmanova I."/>
            <person name="Kiss B."/>
            <person name="Kocsube S."/>
            <person name="Kotiranta H."/>
            <person name="LaButti K.M."/>
            <person name="Lechner B.E."/>
            <person name="Liimatainen K."/>
            <person name="Lipzen A."/>
            <person name="Lukacs Z."/>
            <person name="Mihaltcheva S."/>
            <person name="Morgado L.N."/>
            <person name="Niskanen T."/>
            <person name="Noordeloos M.E."/>
            <person name="Ohm R.A."/>
            <person name="Ortiz-Santana B."/>
            <person name="Ovrebo C."/>
            <person name="Racz N."/>
            <person name="Riley R."/>
            <person name="Savchenko A."/>
            <person name="Shiryaev A."/>
            <person name="Soop K."/>
            <person name="Spirin V."/>
            <person name="Szebenyi C."/>
            <person name="Tomsovsky M."/>
            <person name="Tulloss R.E."/>
            <person name="Uehling J."/>
            <person name="Grigoriev I.V."/>
            <person name="Vagvolgyi C."/>
            <person name="Papp T."/>
            <person name="Martin F.M."/>
            <person name="Miettinen O."/>
            <person name="Hibbett D.S."/>
            <person name="Nagy L.G."/>
        </authorList>
    </citation>
    <scope>NUCLEOTIDE SEQUENCE [LARGE SCALE GENOMIC DNA]</scope>
    <source>
        <strain evidence="3 4">FP101781</strain>
    </source>
</reference>
<evidence type="ECO:0000313" key="3">
    <source>
        <dbReference type="EMBL" id="TEB33645.1"/>
    </source>
</evidence>
<feature type="region of interest" description="Disordered" evidence="1">
    <location>
        <begin position="280"/>
        <end position="309"/>
    </location>
</feature>
<sequence>MHLGVMRNNLAPLTRVGSLAWGKNESLHERFIVIDLYATARTFLLHHPFTHSYASILLDTKASHHGPQLEVTIPKMTKIWGFDLAEMHWGAFKNEQMFDRRWHLRKQRFIVYQLAMLTGLAAECTATYSLSKYNSHQDHIEEASGHTVSEYNEDLIRSAICTIVFCVFVATLYGADFFFLVFWPRRMFPNWYHQTKKGRCGSDHIGCIVIATREAYLIGAAPAVAAQLIQQFARPPLRYRSWAQNIAWVVLVWIAFVFTAASTYLMFKASAYDQRVGTEPFDDEQLTPPPERSRKSLAQNSFSSGAEKV</sequence>
<dbReference type="AlphaFoldDB" id="A0A4Y7THI6"/>
<name>A0A4Y7THI6_COPMI</name>
<dbReference type="Proteomes" id="UP000298030">
    <property type="component" value="Unassembled WGS sequence"/>
</dbReference>
<evidence type="ECO:0000256" key="1">
    <source>
        <dbReference type="SAM" id="MobiDB-lite"/>
    </source>
</evidence>
<evidence type="ECO:0000313" key="4">
    <source>
        <dbReference type="Proteomes" id="UP000298030"/>
    </source>
</evidence>
<keyword evidence="4" id="KW-1185">Reference proteome</keyword>
<keyword evidence="2" id="KW-1133">Transmembrane helix</keyword>
<feature type="transmembrane region" description="Helical" evidence="2">
    <location>
        <begin position="204"/>
        <end position="226"/>
    </location>
</feature>
<dbReference type="OrthoDB" id="3596006at2759"/>